<organism evidence="1 2">
    <name type="scientific">Populus alba</name>
    <name type="common">White poplar</name>
    <dbReference type="NCBI Taxonomy" id="43335"/>
    <lineage>
        <taxon>Eukaryota</taxon>
        <taxon>Viridiplantae</taxon>
        <taxon>Streptophyta</taxon>
        <taxon>Embryophyta</taxon>
        <taxon>Tracheophyta</taxon>
        <taxon>Spermatophyta</taxon>
        <taxon>Magnoliopsida</taxon>
        <taxon>eudicotyledons</taxon>
        <taxon>Gunneridae</taxon>
        <taxon>Pentapetalae</taxon>
        <taxon>rosids</taxon>
        <taxon>fabids</taxon>
        <taxon>Malpighiales</taxon>
        <taxon>Salicaceae</taxon>
        <taxon>Saliceae</taxon>
        <taxon>Populus</taxon>
    </lineage>
</organism>
<proteinExistence type="predicted"/>
<accession>A0ACC4BPX3</accession>
<dbReference type="Proteomes" id="UP000309997">
    <property type="component" value="Unassembled WGS sequence"/>
</dbReference>
<comment type="caution">
    <text evidence="1">The sequence shown here is derived from an EMBL/GenBank/DDBJ whole genome shotgun (WGS) entry which is preliminary data.</text>
</comment>
<name>A0ACC4BPX3_POPAL</name>
<evidence type="ECO:0000313" key="2">
    <source>
        <dbReference type="Proteomes" id="UP000309997"/>
    </source>
</evidence>
<evidence type="ECO:0000313" key="1">
    <source>
        <dbReference type="EMBL" id="KAL3580192.1"/>
    </source>
</evidence>
<protein>
    <submittedName>
        <fullName evidence="1">Uncharacterized protein</fullName>
    </submittedName>
</protein>
<reference evidence="1 2" key="1">
    <citation type="journal article" date="2024" name="Plant Biotechnol. J.">
        <title>Genome and CRISPR/Cas9 system of a widespread forest tree (Populus alba) in the world.</title>
        <authorList>
            <person name="Liu Y.J."/>
            <person name="Jiang P.F."/>
            <person name="Han X.M."/>
            <person name="Li X.Y."/>
            <person name="Wang H.M."/>
            <person name="Wang Y.J."/>
            <person name="Wang X.X."/>
            <person name="Zeng Q.Y."/>
        </authorList>
    </citation>
    <scope>NUCLEOTIDE SEQUENCE [LARGE SCALE GENOMIC DNA]</scope>
    <source>
        <strain evidence="2">cv. PAL-ZL1</strain>
    </source>
</reference>
<keyword evidence="2" id="KW-1185">Reference proteome</keyword>
<sequence length="239" mass="25634">MITRLRNDMMILEMVGCSDDLVLLESPPSIWSLGTLTGLSEILRQGTGCVKERAGPAQMNGPGSASKKRRADLGPNDIGPISARETNVGRSRPEKLLRSGPRPAQTCKAWASIGLASRPRPSGGRINFLPPPPACRMHAGGKPAEDTKMGGRNVPGVEEGQNGWETMVSAPSITQRLVGSFGGGGARRETRENFRKFLPSVLLNGERKKMNSVVQNDTVLRSSEFLHGNPSEIPSGDLL</sequence>
<dbReference type="EMBL" id="RCHU02000009">
    <property type="protein sequence ID" value="KAL3580192.1"/>
    <property type="molecule type" value="Genomic_DNA"/>
</dbReference>
<gene>
    <name evidence="1" type="ORF">D5086_018027</name>
</gene>